<protein>
    <submittedName>
        <fullName evidence="4">GNAT family N-acetyltransferase</fullName>
    </submittedName>
</protein>
<evidence type="ECO:0000313" key="4">
    <source>
        <dbReference type="EMBL" id="GAA3871027.1"/>
    </source>
</evidence>
<keyword evidence="2" id="KW-0012">Acyltransferase</keyword>
<dbReference type="EMBL" id="BAAAZA010000010">
    <property type="protein sequence ID" value="GAA3871027.1"/>
    <property type="molecule type" value="Genomic_DNA"/>
</dbReference>
<evidence type="ECO:0000256" key="1">
    <source>
        <dbReference type="ARBA" id="ARBA00022679"/>
    </source>
</evidence>
<dbReference type="PROSITE" id="PS51186">
    <property type="entry name" value="GNAT"/>
    <property type="match status" value="1"/>
</dbReference>
<dbReference type="InterPro" id="IPR016181">
    <property type="entry name" value="Acyl_CoA_acyltransferase"/>
</dbReference>
<keyword evidence="1" id="KW-0808">Transferase</keyword>
<dbReference type="Proteomes" id="UP001501563">
    <property type="component" value="Unassembled WGS sequence"/>
</dbReference>
<dbReference type="Gene3D" id="3.40.630.30">
    <property type="match status" value="1"/>
</dbReference>
<dbReference type="PANTHER" id="PTHR43877:SF2">
    <property type="entry name" value="AMINOALKYLPHOSPHONATE N-ACETYLTRANSFERASE-RELATED"/>
    <property type="match status" value="1"/>
</dbReference>
<accession>A0ABP7KBZ2</accession>
<dbReference type="InterPro" id="IPR000182">
    <property type="entry name" value="GNAT_dom"/>
</dbReference>
<dbReference type="PANTHER" id="PTHR43877">
    <property type="entry name" value="AMINOALKYLPHOSPHONATE N-ACETYLTRANSFERASE-RELATED-RELATED"/>
    <property type="match status" value="1"/>
</dbReference>
<comment type="caution">
    <text evidence="4">The sequence shown here is derived from an EMBL/GenBank/DDBJ whole genome shotgun (WGS) entry which is preliminary data.</text>
</comment>
<gene>
    <name evidence="4" type="ORF">GCM10022207_40420</name>
</gene>
<dbReference type="Pfam" id="PF13508">
    <property type="entry name" value="Acetyltransf_7"/>
    <property type="match status" value="1"/>
</dbReference>
<name>A0ABP7KBZ2_9ACTN</name>
<proteinExistence type="predicted"/>
<feature type="domain" description="N-acetyltransferase" evidence="3">
    <location>
        <begin position="190"/>
        <end position="341"/>
    </location>
</feature>
<evidence type="ECO:0000313" key="5">
    <source>
        <dbReference type="Proteomes" id="UP001501563"/>
    </source>
</evidence>
<evidence type="ECO:0000256" key="2">
    <source>
        <dbReference type="ARBA" id="ARBA00023315"/>
    </source>
</evidence>
<keyword evidence="5" id="KW-1185">Reference proteome</keyword>
<reference evidence="5" key="1">
    <citation type="journal article" date="2019" name="Int. J. Syst. Evol. Microbiol.">
        <title>The Global Catalogue of Microorganisms (GCM) 10K type strain sequencing project: providing services to taxonomists for standard genome sequencing and annotation.</title>
        <authorList>
            <consortium name="The Broad Institute Genomics Platform"/>
            <consortium name="The Broad Institute Genome Sequencing Center for Infectious Disease"/>
            <person name="Wu L."/>
            <person name="Ma J."/>
        </authorList>
    </citation>
    <scope>NUCLEOTIDE SEQUENCE [LARGE SCALE GENOMIC DNA]</scope>
    <source>
        <strain evidence="5">JCM 16578</strain>
    </source>
</reference>
<sequence>MPRTAPGRAHIPLRRPGRFPDSERMTLTVRPAALDDVAGLCELLNAVDLAEIGRPETDPHTVESDLRRPGVDLARDSWVGVDGDGRFVAYGLLWDVAGGERIDVDLYTLPDEDAAGRRLLELMEDRAARKAAENGVPSAVVHLYLNSSPTLDTTLLDARGWRVIRRFNVLTRPLSAAGDPLPVPDPVTGVTLRECRTDADRRRVHELLDAAFADHFEYHPRPYDEWLAGLGSDRTDWSLVWIASLAGLGDAGVLMARNDDTSMGWIRHLGVLEAARGRGIGSHLLRHAFGAFAARGRDTVGLGVDTQNTSEALRLYLRHGMTLHYAVHTWQVELPVRTTAR</sequence>
<evidence type="ECO:0000259" key="3">
    <source>
        <dbReference type="PROSITE" id="PS51186"/>
    </source>
</evidence>
<organism evidence="4 5">
    <name type="scientific">Streptomyces lannensis</name>
    <dbReference type="NCBI Taxonomy" id="766498"/>
    <lineage>
        <taxon>Bacteria</taxon>
        <taxon>Bacillati</taxon>
        <taxon>Actinomycetota</taxon>
        <taxon>Actinomycetes</taxon>
        <taxon>Kitasatosporales</taxon>
        <taxon>Streptomycetaceae</taxon>
        <taxon>Streptomyces</taxon>
    </lineage>
</organism>
<dbReference type="CDD" id="cd04301">
    <property type="entry name" value="NAT_SF"/>
    <property type="match status" value="1"/>
</dbReference>
<dbReference type="InterPro" id="IPR050832">
    <property type="entry name" value="Bact_Acetyltransf"/>
</dbReference>
<dbReference type="SUPFAM" id="SSF55729">
    <property type="entry name" value="Acyl-CoA N-acyltransferases (Nat)"/>
    <property type="match status" value="2"/>
</dbReference>